<keyword evidence="2" id="KW-1185">Reference proteome</keyword>
<evidence type="ECO:0000313" key="2">
    <source>
        <dbReference type="Proteomes" id="UP001432027"/>
    </source>
</evidence>
<comment type="caution">
    <text evidence="1">The sequence shown here is derived from an EMBL/GenBank/DDBJ whole genome shotgun (WGS) entry which is preliminary data.</text>
</comment>
<dbReference type="EMBL" id="BTSX01000002">
    <property type="protein sequence ID" value="GMS82332.1"/>
    <property type="molecule type" value="Genomic_DNA"/>
</dbReference>
<protein>
    <submittedName>
        <fullName evidence="1">Uncharacterized protein</fullName>
    </submittedName>
</protein>
<dbReference type="Proteomes" id="UP001432027">
    <property type="component" value="Unassembled WGS sequence"/>
</dbReference>
<gene>
    <name evidence="1" type="ORF">PENTCL1PPCAC_4507</name>
</gene>
<reference evidence="1" key="1">
    <citation type="submission" date="2023-10" db="EMBL/GenBank/DDBJ databases">
        <title>Genome assembly of Pristionchus species.</title>
        <authorList>
            <person name="Yoshida K."/>
            <person name="Sommer R.J."/>
        </authorList>
    </citation>
    <scope>NUCLEOTIDE SEQUENCE</scope>
    <source>
        <strain evidence="1">RS0144</strain>
    </source>
</reference>
<evidence type="ECO:0000313" key="1">
    <source>
        <dbReference type="EMBL" id="GMS82332.1"/>
    </source>
</evidence>
<accession>A0AAV5SG47</accession>
<organism evidence="1 2">
    <name type="scientific">Pristionchus entomophagus</name>
    <dbReference type="NCBI Taxonomy" id="358040"/>
    <lineage>
        <taxon>Eukaryota</taxon>
        <taxon>Metazoa</taxon>
        <taxon>Ecdysozoa</taxon>
        <taxon>Nematoda</taxon>
        <taxon>Chromadorea</taxon>
        <taxon>Rhabditida</taxon>
        <taxon>Rhabditina</taxon>
        <taxon>Diplogasteromorpha</taxon>
        <taxon>Diplogasteroidea</taxon>
        <taxon>Neodiplogasteridae</taxon>
        <taxon>Pristionchus</taxon>
    </lineage>
</organism>
<sequence length="76" mass="8503">MLQLRDTALSLPEDVDLKEYSTVCFSDFVKFARGRATPRQIAHLPHCGWDVVAALKLQQGQRENDGATPPKVPVLR</sequence>
<dbReference type="AlphaFoldDB" id="A0AAV5SG47"/>
<name>A0AAV5SG47_9BILA</name>
<proteinExistence type="predicted"/>